<reference evidence="2 3" key="1">
    <citation type="submission" date="2019-03" db="EMBL/GenBank/DDBJ databases">
        <title>Genomic Encyclopedia of Type Strains, Phase IV (KMG-IV): sequencing the most valuable type-strain genomes for metagenomic binning, comparative biology and taxonomic classification.</title>
        <authorList>
            <person name="Goeker M."/>
        </authorList>
    </citation>
    <scope>NUCLEOTIDE SEQUENCE [LARGE SCALE GENOMIC DNA]</scope>
    <source>
        <strain evidence="2 3">DSM 25082</strain>
    </source>
</reference>
<dbReference type="EMBL" id="SNXE01000001">
    <property type="protein sequence ID" value="TDP12858.1"/>
    <property type="molecule type" value="Genomic_DNA"/>
</dbReference>
<organism evidence="2 3">
    <name type="scientific">Roseateles asaccharophilus</name>
    <dbReference type="NCBI Taxonomy" id="582607"/>
    <lineage>
        <taxon>Bacteria</taxon>
        <taxon>Pseudomonadati</taxon>
        <taxon>Pseudomonadota</taxon>
        <taxon>Betaproteobacteria</taxon>
        <taxon>Burkholderiales</taxon>
        <taxon>Sphaerotilaceae</taxon>
        <taxon>Roseateles</taxon>
    </lineage>
</organism>
<evidence type="ECO:0000256" key="1">
    <source>
        <dbReference type="SAM" id="Coils"/>
    </source>
</evidence>
<dbReference type="Proteomes" id="UP000295357">
    <property type="component" value="Unassembled WGS sequence"/>
</dbReference>
<proteinExistence type="predicted"/>
<dbReference type="AlphaFoldDB" id="A0A4R6NB73"/>
<evidence type="ECO:0000313" key="3">
    <source>
        <dbReference type="Proteomes" id="UP000295357"/>
    </source>
</evidence>
<gene>
    <name evidence="2" type="ORF">DFR39_101332</name>
</gene>
<evidence type="ECO:0000313" key="2">
    <source>
        <dbReference type="EMBL" id="TDP12858.1"/>
    </source>
</evidence>
<protein>
    <submittedName>
        <fullName evidence="2">Uncharacterized protein DUF2799</fullName>
    </submittedName>
</protein>
<dbReference type="RefSeq" id="WP_162849372.1">
    <property type="nucleotide sequence ID" value="NZ_SNXE01000001.1"/>
</dbReference>
<dbReference type="Pfam" id="PF10973">
    <property type="entry name" value="DUF2799"/>
    <property type="match status" value="1"/>
</dbReference>
<keyword evidence="1" id="KW-0175">Coiled coil</keyword>
<accession>A0A4R6NB73</accession>
<keyword evidence="3" id="KW-1185">Reference proteome</keyword>
<dbReference type="InterPro" id="IPR021242">
    <property type="entry name" value="DUF2799"/>
</dbReference>
<feature type="coiled-coil region" evidence="1">
    <location>
        <begin position="111"/>
        <end position="145"/>
    </location>
</feature>
<comment type="caution">
    <text evidence="2">The sequence shown here is derived from an EMBL/GenBank/DDBJ whole genome shotgun (WGS) entry which is preliminary data.</text>
</comment>
<name>A0A4R6NB73_9BURK</name>
<sequence length="173" mass="20131">MLALAALGLAGCASLSESECLKADWQRYGLRDGRSGMPADRVDEHAKACGKVGVQPDAERWRQGWEQGIAQYCVPENGWRVGLRGEFDRGACDERPDGDRFQRLYEAGRRIHELTQQLDRNYREGQRLERELANAKTDEERKRLRAMLRELDYAQRRLRSQYDLEMLQAPRRY</sequence>